<dbReference type="Proteomes" id="UP001062901">
    <property type="component" value="Unassembled WGS sequence"/>
</dbReference>
<keyword evidence="1" id="KW-1133">Transmembrane helix</keyword>
<dbReference type="EMBL" id="BAQD01000004">
    <property type="protein sequence ID" value="GBQ05319.1"/>
    <property type="molecule type" value="Genomic_DNA"/>
</dbReference>
<protein>
    <recommendedName>
        <fullName evidence="4">DUF475 domain-containing protein</fullName>
    </recommendedName>
</protein>
<evidence type="ECO:0008006" key="4">
    <source>
        <dbReference type="Google" id="ProtNLM"/>
    </source>
</evidence>
<dbReference type="PANTHER" id="PTHR30238:SF4">
    <property type="entry name" value="SLL1022 PROTEIN"/>
    <property type="match status" value="1"/>
</dbReference>
<name>A0ABQ0NWS8_9PROT</name>
<feature type="transmembrane region" description="Helical" evidence="1">
    <location>
        <begin position="193"/>
        <end position="216"/>
    </location>
</feature>
<keyword evidence="1" id="KW-0812">Transmembrane</keyword>
<keyword evidence="3" id="KW-1185">Reference proteome</keyword>
<dbReference type="InterPro" id="IPR007427">
    <property type="entry name" value="DUF475"/>
</dbReference>
<feature type="transmembrane region" description="Helical" evidence="1">
    <location>
        <begin position="316"/>
        <end position="335"/>
    </location>
</feature>
<reference evidence="2" key="1">
    <citation type="submission" date="2013-04" db="EMBL/GenBank/DDBJ databases">
        <title>The genome sequencing project of 58 acetic acid bacteria.</title>
        <authorList>
            <person name="Okamoto-Kainuma A."/>
            <person name="Ishikawa M."/>
            <person name="Umino S."/>
            <person name="Koizumi Y."/>
            <person name="Shiwa Y."/>
            <person name="Yoshikawa H."/>
            <person name="Matsutani M."/>
            <person name="Matsushita K."/>
        </authorList>
    </citation>
    <scope>NUCLEOTIDE SEQUENCE</scope>
    <source>
        <strain evidence="2">DSM 15669</strain>
    </source>
</reference>
<organism evidence="2 3">
    <name type="scientific">Saccharibacter floricola DSM 15669</name>
    <dbReference type="NCBI Taxonomy" id="1123227"/>
    <lineage>
        <taxon>Bacteria</taxon>
        <taxon>Pseudomonadati</taxon>
        <taxon>Pseudomonadota</taxon>
        <taxon>Alphaproteobacteria</taxon>
        <taxon>Acetobacterales</taxon>
        <taxon>Acetobacteraceae</taxon>
        <taxon>Saccharibacter</taxon>
    </lineage>
</organism>
<keyword evidence="1" id="KW-0472">Membrane</keyword>
<dbReference type="PANTHER" id="PTHR30238">
    <property type="entry name" value="MEMBRANE BOUND PREDICTED REDOX MODULATOR"/>
    <property type="match status" value="1"/>
</dbReference>
<feature type="transmembrane region" description="Helical" evidence="1">
    <location>
        <begin position="164"/>
        <end position="187"/>
    </location>
</feature>
<dbReference type="Pfam" id="PF04332">
    <property type="entry name" value="DUF475"/>
    <property type="match status" value="1"/>
</dbReference>
<comment type="caution">
    <text evidence="2">The sequence shown here is derived from an EMBL/GenBank/DDBJ whole genome shotgun (WGS) entry which is preliminary data.</text>
</comment>
<gene>
    <name evidence="2" type="ORF">AA15669_0407</name>
</gene>
<dbReference type="RefSeq" id="WP_018980899.1">
    <property type="nucleotide sequence ID" value="NZ_BAQD01000004.1"/>
</dbReference>
<evidence type="ECO:0000313" key="2">
    <source>
        <dbReference type="EMBL" id="GBQ05319.1"/>
    </source>
</evidence>
<sequence length="344" mass="37243">MRHFYPAIIVSVVALLIGVAFGYITQPSVAGALLGAESVIILALMETAESMDNAIVDARILKTMTEKWQKRYLTFGMPVAVLGMRFLFPAVIVSAIAAITPWQAITLAFKEPHHYAEIMTSAKNNISAFGGTFLLMIALSYFIDEDKEEHWLTWVEAKAARLGGVSGFSAGVTLLALLVTSFAVADLRQRCDILLWGGVGIVSYILIKEVLSWLIGDAQSTNTAMRGGFLTFCYLEFIDGSFSFDSVISAFAITNDPVIIAAGLGVGAMVVRCMTLAMLRSDTLAEFAYVEHGAFYTILILAILMLASILHDIPEWLTGSIGLVLIGGSFVASVWKNKQNAHSP</sequence>
<accession>A0ABQ0NWS8</accession>
<evidence type="ECO:0000313" key="3">
    <source>
        <dbReference type="Proteomes" id="UP001062901"/>
    </source>
</evidence>
<evidence type="ECO:0000256" key="1">
    <source>
        <dbReference type="SAM" id="Phobius"/>
    </source>
</evidence>
<feature type="transmembrane region" description="Helical" evidence="1">
    <location>
        <begin position="125"/>
        <end position="143"/>
    </location>
</feature>
<feature type="transmembrane region" description="Helical" evidence="1">
    <location>
        <begin position="293"/>
        <end position="310"/>
    </location>
</feature>
<feature type="transmembrane region" description="Helical" evidence="1">
    <location>
        <begin position="72"/>
        <end position="105"/>
    </location>
</feature>
<proteinExistence type="predicted"/>